<keyword evidence="2" id="KW-1185">Reference proteome</keyword>
<dbReference type="Proteomes" id="UP001501594">
    <property type="component" value="Unassembled WGS sequence"/>
</dbReference>
<name>A0ABP8E1J1_9MICO</name>
<evidence type="ECO:0000313" key="1">
    <source>
        <dbReference type="EMBL" id="GAA4266021.1"/>
    </source>
</evidence>
<proteinExistence type="predicted"/>
<reference evidence="2" key="1">
    <citation type="journal article" date="2019" name="Int. J. Syst. Evol. Microbiol.">
        <title>The Global Catalogue of Microorganisms (GCM) 10K type strain sequencing project: providing services to taxonomists for standard genome sequencing and annotation.</title>
        <authorList>
            <consortium name="The Broad Institute Genomics Platform"/>
            <consortium name="The Broad Institute Genome Sequencing Center for Infectious Disease"/>
            <person name="Wu L."/>
            <person name="Ma J."/>
        </authorList>
    </citation>
    <scope>NUCLEOTIDE SEQUENCE [LARGE SCALE GENOMIC DNA]</scope>
    <source>
        <strain evidence="2">JCM 17442</strain>
    </source>
</reference>
<comment type="caution">
    <text evidence="1">The sequence shown here is derived from an EMBL/GenBank/DDBJ whole genome shotgun (WGS) entry which is preliminary data.</text>
</comment>
<evidence type="ECO:0000313" key="2">
    <source>
        <dbReference type="Proteomes" id="UP001501594"/>
    </source>
</evidence>
<protein>
    <submittedName>
        <fullName evidence="1">Uncharacterized protein</fullName>
    </submittedName>
</protein>
<organism evidence="1 2">
    <name type="scientific">Frondihabitans peucedani</name>
    <dbReference type="NCBI Taxonomy" id="598626"/>
    <lineage>
        <taxon>Bacteria</taxon>
        <taxon>Bacillati</taxon>
        <taxon>Actinomycetota</taxon>
        <taxon>Actinomycetes</taxon>
        <taxon>Micrococcales</taxon>
        <taxon>Microbacteriaceae</taxon>
        <taxon>Frondihabitans</taxon>
    </lineage>
</organism>
<dbReference type="EMBL" id="BAABAU010000001">
    <property type="protein sequence ID" value="GAA4266021.1"/>
    <property type="molecule type" value="Genomic_DNA"/>
</dbReference>
<sequence>MYVEAGSNGSFSITLAQAEYEFLYRSDYMAVSPVTGAFMVWPDASVPGHGEFLNLYDEVSERLAFLGAPVALEGVVLSLSKNDVVLLAGVIAAGLRDFGDSFDEMLGFSRESAEAMIAALDSARALAGLVWE</sequence>
<gene>
    <name evidence="1" type="ORF">GCM10022256_16330</name>
</gene>
<dbReference type="RefSeq" id="WP_344794879.1">
    <property type="nucleotide sequence ID" value="NZ_BAABAU010000001.1"/>
</dbReference>
<accession>A0ABP8E1J1</accession>